<evidence type="ECO:0000256" key="1">
    <source>
        <dbReference type="SAM" id="SignalP"/>
    </source>
</evidence>
<evidence type="ECO:0000313" key="3">
    <source>
        <dbReference type="Proteomes" id="UP000282263"/>
    </source>
</evidence>
<dbReference type="Proteomes" id="UP000282263">
    <property type="component" value="Unassembled WGS sequence"/>
</dbReference>
<sequence length="263" mass="28783">MKSKLLCGMALFMLSATAMAQQSFSTPGQATDALVSAISKHDERAMSDLLGENWRDFLPPEGVDPDAVDRFLRDWKVRHDTAIEGDVAHLVVGESDWQLPIPVMKTATGWQFDIKAGAEAILTREIGRNELGAIEALHAYVDAQQSYFALNQKYAQKIVSSEGKKDGLYWPVSPGEAPSPLGPAFSPKEPGAGYHGYRFRILPDNNGFAMIAWPVTYGQTGVMSFTINQDDKVYQSDLGSDSAKKANALTAYPLDKTWQPVAP</sequence>
<keyword evidence="1" id="KW-0732">Signal</keyword>
<dbReference type="InterPro" id="IPR021556">
    <property type="entry name" value="DUF2950"/>
</dbReference>
<gene>
    <name evidence="2" type="ORF">EKN29_08105</name>
</gene>
<protein>
    <submittedName>
        <fullName evidence="2">DUF2950 family protein</fullName>
    </submittedName>
</protein>
<dbReference type="RefSeq" id="WP_029484931.1">
    <property type="nucleotide sequence ID" value="NZ_JAERJG010000009.1"/>
</dbReference>
<reference evidence="2 3" key="1">
    <citation type="submission" date="2018-12" db="EMBL/GenBank/DDBJ databases">
        <title>The Batch Genome Submission of Enterobacter spp. strains.</title>
        <authorList>
            <person name="Wei L."/>
            <person name="Wu W."/>
            <person name="Lin J."/>
            <person name="Zhang X."/>
            <person name="Feng Y."/>
            <person name="Zong Z."/>
        </authorList>
    </citation>
    <scope>NUCLEOTIDE SEQUENCE [LARGE SCALE GENOMIC DNA]</scope>
    <source>
        <strain evidence="2 3">SCEM020047</strain>
    </source>
</reference>
<accession>A0A9Q7NTL0</accession>
<feature type="signal peptide" evidence="1">
    <location>
        <begin position="1"/>
        <end position="20"/>
    </location>
</feature>
<proteinExistence type="predicted"/>
<feature type="chain" id="PRO_5040311041" evidence="1">
    <location>
        <begin position="21"/>
        <end position="263"/>
    </location>
</feature>
<organism evidence="2 3">
    <name type="scientific">Enterobacter mori</name>
    <dbReference type="NCBI Taxonomy" id="539813"/>
    <lineage>
        <taxon>Bacteria</taxon>
        <taxon>Pseudomonadati</taxon>
        <taxon>Pseudomonadota</taxon>
        <taxon>Gammaproteobacteria</taxon>
        <taxon>Enterobacterales</taxon>
        <taxon>Enterobacteriaceae</taxon>
        <taxon>Enterobacter</taxon>
    </lineage>
</organism>
<evidence type="ECO:0000313" key="2">
    <source>
        <dbReference type="EMBL" id="RTQ25051.1"/>
    </source>
</evidence>
<dbReference type="Pfam" id="PF11453">
    <property type="entry name" value="DUF2950"/>
    <property type="match status" value="2"/>
</dbReference>
<comment type="caution">
    <text evidence="2">The sequence shown here is derived from an EMBL/GenBank/DDBJ whole genome shotgun (WGS) entry which is preliminary data.</text>
</comment>
<dbReference type="AlphaFoldDB" id="A0A9Q7NTL0"/>
<name>A0A9Q7NTL0_9ENTR</name>
<dbReference type="EMBL" id="RXPP01000007">
    <property type="protein sequence ID" value="RTQ25051.1"/>
    <property type="molecule type" value="Genomic_DNA"/>
</dbReference>